<accession>A0ABR8KDW2</accession>
<reference evidence="2 3" key="1">
    <citation type="journal article" date="2020" name="ISME J.">
        <title>Comparative genomics reveals insights into cyanobacterial evolution and habitat adaptation.</title>
        <authorList>
            <person name="Chen M.Y."/>
            <person name="Teng W.K."/>
            <person name="Zhao L."/>
            <person name="Hu C.X."/>
            <person name="Zhou Y.K."/>
            <person name="Han B.P."/>
            <person name="Song L.R."/>
            <person name="Shu W.S."/>
        </authorList>
    </citation>
    <scope>NUCLEOTIDE SEQUENCE [LARGE SCALE GENOMIC DNA]</scope>
    <source>
        <strain evidence="2 3">FACHB-159</strain>
    </source>
</reference>
<organism evidence="2 3">
    <name type="scientific">Nostoc paludosum FACHB-159</name>
    <dbReference type="NCBI Taxonomy" id="2692908"/>
    <lineage>
        <taxon>Bacteria</taxon>
        <taxon>Bacillati</taxon>
        <taxon>Cyanobacteriota</taxon>
        <taxon>Cyanophyceae</taxon>
        <taxon>Nostocales</taxon>
        <taxon>Nostocaceae</taxon>
        <taxon>Nostoc</taxon>
    </lineage>
</organism>
<comment type="caution">
    <text evidence="2">The sequence shown here is derived from an EMBL/GenBank/DDBJ whole genome shotgun (WGS) entry which is preliminary data.</text>
</comment>
<name>A0ABR8KDW2_9NOSO</name>
<dbReference type="InterPro" id="IPR010328">
    <property type="entry name" value="DUF928"/>
</dbReference>
<dbReference type="Pfam" id="PF06051">
    <property type="entry name" value="DUF928"/>
    <property type="match status" value="1"/>
</dbReference>
<evidence type="ECO:0000313" key="3">
    <source>
        <dbReference type="Proteomes" id="UP000637383"/>
    </source>
</evidence>
<dbReference type="RefSeq" id="WP_190957620.1">
    <property type="nucleotide sequence ID" value="NZ_JACJTU010000026.1"/>
</dbReference>
<feature type="region of interest" description="Disordered" evidence="1">
    <location>
        <begin position="47"/>
        <end position="76"/>
    </location>
</feature>
<keyword evidence="3" id="KW-1185">Reference proteome</keyword>
<protein>
    <submittedName>
        <fullName evidence="2">DUF928 domain-containing protein</fullName>
    </submittedName>
</protein>
<dbReference type="Proteomes" id="UP000637383">
    <property type="component" value="Unassembled WGS sequence"/>
</dbReference>
<proteinExistence type="predicted"/>
<evidence type="ECO:0000313" key="2">
    <source>
        <dbReference type="EMBL" id="MBD2737021.1"/>
    </source>
</evidence>
<gene>
    <name evidence="2" type="ORF">H6H03_24575</name>
</gene>
<sequence>MDSIQKFINFSGFSISLILMISSLPRIASAQSPEKLKFQNWKISQNFIPPNRKAPQTTAGGATRGEDECDSDRKKSLTSLIPPNKLGLTLAERPTFYWLVQQMPLQTVEFSLLDDRGIVYKTTFQLPNQSGIIGFTLPAKAPSLKVNKQYQWYIAIACDSEEPEDKITVNGWVERIQPTPDLLKQLANTNPKGLSQVYATRGIWYEALHTLVKQRLNNPSDRTVMANWQALLESVNLKNLVSKPLVNTNNAQTK</sequence>
<feature type="compositionally biased region" description="Polar residues" evidence="1">
    <location>
        <begin position="47"/>
        <end position="60"/>
    </location>
</feature>
<evidence type="ECO:0000256" key="1">
    <source>
        <dbReference type="SAM" id="MobiDB-lite"/>
    </source>
</evidence>
<dbReference type="EMBL" id="JACJTU010000026">
    <property type="protein sequence ID" value="MBD2737021.1"/>
    <property type="molecule type" value="Genomic_DNA"/>
</dbReference>